<organism evidence="2 3">
    <name type="scientific">Elsinoe australis</name>
    <dbReference type="NCBI Taxonomy" id="40998"/>
    <lineage>
        <taxon>Eukaryota</taxon>
        <taxon>Fungi</taxon>
        <taxon>Dikarya</taxon>
        <taxon>Ascomycota</taxon>
        <taxon>Pezizomycotina</taxon>
        <taxon>Dothideomycetes</taxon>
        <taxon>Dothideomycetidae</taxon>
        <taxon>Myriangiales</taxon>
        <taxon>Elsinoaceae</taxon>
        <taxon>Elsinoe</taxon>
    </lineage>
</organism>
<feature type="compositionally biased region" description="Basic residues" evidence="1">
    <location>
        <begin position="221"/>
        <end position="231"/>
    </location>
</feature>
<evidence type="ECO:0000313" key="3">
    <source>
        <dbReference type="Proteomes" id="UP000243723"/>
    </source>
</evidence>
<accession>A0A2P8AJW9</accession>
<dbReference type="SUPFAM" id="SSF50249">
    <property type="entry name" value="Nucleic acid-binding proteins"/>
    <property type="match status" value="1"/>
</dbReference>
<dbReference type="Gene3D" id="2.40.50.140">
    <property type="entry name" value="Nucleic acid-binding proteins"/>
    <property type="match status" value="1"/>
</dbReference>
<dbReference type="InterPro" id="IPR012340">
    <property type="entry name" value="NA-bd_OB-fold"/>
</dbReference>
<name>A0A2P8AJW9_9PEZI</name>
<protein>
    <submittedName>
        <fullName evidence="2">CST complex subunit STN1</fullName>
    </submittedName>
</protein>
<keyword evidence="3" id="KW-1185">Reference proteome</keyword>
<dbReference type="OrthoDB" id="77828at2759"/>
<evidence type="ECO:0000256" key="1">
    <source>
        <dbReference type="SAM" id="MobiDB-lite"/>
    </source>
</evidence>
<dbReference type="EMBL" id="NHZQ01000003">
    <property type="protein sequence ID" value="PSK60766.1"/>
    <property type="molecule type" value="Genomic_DNA"/>
</dbReference>
<reference evidence="2 3" key="1">
    <citation type="submission" date="2017-05" db="EMBL/GenBank/DDBJ databases">
        <title>Draft genome sequence of Elsinoe australis.</title>
        <authorList>
            <person name="Cheng Q."/>
        </authorList>
    </citation>
    <scope>NUCLEOTIDE SEQUENCE [LARGE SCALE GENOMIC DNA]</scope>
    <source>
        <strain evidence="2 3">NL1</strain>
    </source>
</reference>
<gene>
    <name evidence="2" type="ORF">B9Z65_916</name>
</gene>
<proteinExistence type="predicted"/>
<dbReference type="Proteomes" id="UP000243723">
    <property type="component" value="Unassembled WGS sequence"/>
</dbReference>
<sequence>MNNARALEHDKYLIPAAKYFGHSPTYNQWCKLSIADTLYKLRHAKGFEGQNVLFYLNHPIQFAYLVGVIASIEATSTGPTTITLDDGSGVCIDLVVRRDQSSELHGATQTERLTMGGSSRPMGLILDPTMLYLDERLLQVGLVIKAKGTFSAFRGVRQLDLKRLSVIKDTTEEIAAWKAEAEFRQEVLSRPWILSSDDQNRIDAATKQEDAQMRLEEARQALKKKERAKRRQQYERKKAQREEQEERKRQALEAEMNEGALV</sequence>
<dbReference type="AlphaFoldDB" id="A0A2P8AJW9"/>
<comment type="caution">
    <text evidence="2">The sequence shown here is derived from an EMBL/GenBank/DDBJ whole genome shotgun (WGS) entry which is preliminary data.</text>
</comment>
<feature type="compositionally biased region" description="Basic and acidic residues" evidence="1">
    <location>
        <begin position="232"/>
        <end position="252"/>
    </location>
</feature>
<evidence type="ECO:0000313" key="2">
    <source>
        <dbReference type="EMBL" id="PSK60766.1"/>
    </source>
</evidence>
<feature type="region of interest" description="Disordered" evidence="1">
    <location>
        <begin position="217"/>
        <end position="262"/>
    </location>
</feature>